<keyword evidence="2" id="KW-1185">Reference proteome</keyword>
<dbReference type="EMBL" id="CM047908">
    <property type="protein sequence ID" value="KAJ0081378.1"/>
    <property type="molecule type" value="Genomic_DNA"/>
</dbReference>
<evidence type="ECO:0000313" key="1">
    <source>
        <dbReference type="EMBL" id="KAJ0081378.1"/>
    </source>
</evidence>
<evidence type="ECO:0000313" key="2">
    <source>
        <dbReference type="Proteomes" id="UP001164250"/>
    </source>
</evidence>
<organism evidence="1 2">
    <name type="scientific">Pistacia atlantica</name>
    <dbReference type="NCBI Taxonomy" id="434234"/>
    <lineage>
        <taxon>Eukaryota</taxon>
        <taxon>Viridiplantae</taxon>
        <taxon>Streptophyta</taxon>
        <taxon>Embryophyta</taxon>
        <taxon>Tracheophyta</taxon>
        <taxon>Spermatophyta</taxon>
        <taxon>Magnoliopsida</taxon>
        <taxon>eudicotyledons</taxon>
        <taxon>Gunneridae</taxon>
        <taxon>Pentapetalae</taxon>
        <taxon>rosids</taxon>
        <taxon>malvids</taxon>
        <taxon>Sapindales</taxon>
        <taxon>Anacardiaceae</taxon>
        <taxon>Pistacia</taxon>
    </lineage>
</organism>
<name>A0ACC1A284_9ROSI</name>
<sequence length="95" mass="10709">MSNGCSDDRDIESQQTFLVIANERPRDNWRWIFLVLHARQSLISRAYKTKRRSLGVGNAAVSSSTTSYGVINTCREGNAVSSLSVLESMKKFCEY</sequence>
<protein>
    <submittedName>
        <fullName evidence="1">Uncharacterized protein</fullName>
    </submittedName>
</protein>
<accession>A0ACC1A284</accession>
<comment type="caution">
    <text evidence="1">The sequence shown here is derived from an EMBL/GenBank/DDBJ whole genome shotgun (WGS) entry which is preliminary data.</text>
</comment>
<reference evidence="2" key="1">
    <citation type="journal article" date="2023" name="G3 (Bethesda)">
        <title>Genome assembly and association tests identify interacting loci associated with vigor, precocity, and sex in interspecific pistachio rootstocks.</title>
        <authorList>
            <person name="Palmer W."/>
            <person name="Jacygrad E."/>
            <person name="Sagayaradj S."/>
            <person name="Cavanaugh K."/>
            <person name="Han R."/>
            <person name="Bertier L."/>
            <person name="Beede B."/>
            <person name="Kafkas S."/>
            <person name="Golino D."/>
            <person name="Preece J."/>
            <person name="Michelmore R."/>
        </authorList>
    </citation>
    <scope>NUCLEOTIDE SEQUENCE [LARGE SCALE GENOMIC DNA]</scope>
</reference>
<proteinExistence type="predicted"/>
<dbReference type="Proteomes" id="UP001164250">
    <property type="component" value="Chromosome 12"/>
</dbReference>
<gene>
    <name evidence="1" type="ORF">Patl1_09687</name>
</gene>